<gene>
    <name evidence="1" type="ORF">L1987_69404</name>
</gene>
<dbReference type="Proteomes" id="UP001056120">
    <property type="component" value="Linkage Group LG23"/>
</dbReference>
<evidence type="ECO:0000313" key="2">
    <source>
        <dbReference type="Proteomes" id="UP001056120"/>
    </source>
</evidence>
<reference evidence="1 2" key="2">
    <citation type="journal article" date="2022" name="Mol. Ecol. Resour.">
        <title>The genomes of chicory, endive, great burdock and yacon provide insights into Asteraceae paleo-polyploidization history and plant inulin production.</title>
        <authorList>
            <person name="Fan W."/>
            <person name="Wang S."/>
            <person name="Wang H."/>
            <person name="Wang A."/>
            <person name="Jiang F."/>
            <person name="Liu H."/>
            <person name="Zhao H."/>
            <person name="Xu D."/>
            <person name="Zhang Y."/>
        </authorList>
    </citation>
    <scope>NUCLEOTIDE SEQUENCE [LARGE SCALE GENOMIC DNA]</scope>
    <source>
        <strain evidence="2">cv. Yunnan</strain>
        <tissue evidence="1">Leaves</tissue>
    </source>
</reference>
<reference evidence="2" key="1">
    <citation type="journal article" date="2022" name="Mol. Ecol. Resour.">
        <title>The genomes of chicory, endive, great burdock and yacon provide insights into Asteraceae palaeo-polyploidization history and plant inulin production.</title>
        <authorList>
            <person name="Fan W."/>
            <person name="Wang S."/>
            <person name="Wang H."/>
            <person name="Wang A."/>
            <person name="Jiang F."/>
            <person name="Liu H."/>
            <person name="Zhao H."/>
            <person name="Xu D."/>
            <person name="Zhang Y."/>
        </authorList>
    </citation>
    <scope>NUCLEOTIDE SEQUENCE [LARGE SCALE GENOMIC DNA]</scope>
    <source>
        <strain evidence="2">cv. Yunnan</strain>
    </source>
</reference>
<accession>A0ACB9B619</accession>
<organism evidence="1 2">
    <name type="scientific">Smallanthus sonchifolius</name>
    <dbReference type="NCBI Taxonomy" id="185202"/>
    <lineage>
        <taxon>Eukaryota</taxon>
        <taxon>Viridiplantae</taxon>
        <taxon>Streptophyta</taxon>
        <taxon>Embryophyta</taxon>
        <taxon>Tracheophyta</taxon>
        <taxon>Spermatophyta</taxon>
        <taxon>Magnoliopsida</taxon>
        <taxon>eudicotyledons</taxon>
        <taxon>Gunneridae</taxon>
        <taxon>Pentapetalae</taxon>
        <taxon>asterids</taxon>
        <taxon>campanulids</taxon>
        <taxon>Asterales</taxon>
        <taxon>Asteraceae</taxon>
        <taxon>Asteroideae</taxon>
        <taxon>Heliantheae alliance</taxon>
        <taxon>Millerieae</taxon>
        <taxon>Smallanthus</taxon>
    </lineage>
</organism>
<name>A0ACB9B619_9ASTR</name>
<comment type="caution">
    <text evidence="1">The sequence shown here is derived from an EMBL/GenBank/DDBJ whole genome shotgun (WGS) entry which is preliminary data.</text>
</comment>
<dbReference type="EMBL" id="CM042040">
    <property type="protein sequence ID" value="KAI3717650.1"/>
    <property type="molecule type" value="Genomic_DNA"/>
</dbReference>
<sequence>MVAFILEAKDAADWIYRGEGGLNIVLAYNGSSPNFTGKVVRVRKLRKNEPVNEEASSALSGHERLVWKEVGELLSSSTKDIANHMYAQHVVCPLLGSQHVDAGVRVLVTKEFLELLHNGVLLHRPSWRVDDGRINTLLDSAILMSDHSIFPHAVHEEEVCISVEIKPKCGFLPTSRFIREENAVKKRISRFRLHQILKFHQRKVPQISEYDPLDMFSGSKGRIMKSVNDLFLTPQNNFRVFLNGRLVFGSLGGEADDTNTQIAEAFEETLKDFFKADDDRGMHIPAFLQLVAGAVSESGILDRLLQVQKLDVLDIEGAIHAYYDVVGQPCAVCRESQPAATNVLHSIPFDQSLKIVRDFLISLTAKDLSLMISFRPTPKGSSQSLYDVFYLESLNRSFDYKASFIDLDMKPLEKMPYYYKLDQEIVSCYSRMMKTVYQPEKSASGTLYQDQCAAIEDNLHT</sequence>
<keyword evidence="2" id="KW-1185">Reference proteome</keyword>
<evidence type="ECO:0000313" key="1">
    <source>
        <dbReference type="EMBL" id="KAI3717650.1"/>
    </source>
</evidence>
<protein>
    <submittedName>
        <fullName evidence="1">Uncharacterized protein</fullName>
    </submittedName>
</protein>
<proteinExistence type="predicted"/>